<evidence type="ECO:0000256" key="1">
    <source>
        <dbReference type="SAM" id="MobiDB-lite"/>
    </source>
</evidence>
<evidence type="ECO:0000313" key="2">
    <source>
        <dbReference type="EMBL" id="WEA23727.1"/>
    </source>
</evidence>
<keyword evidence="2" id="KW-0614">Plasmid</keyword>
<gene>
    <name evidence="2" type="ORF">PWA60_28625</name>
</gene>
<evidence type="ECO:0000313" key="3">
    <source>
        <dbReference type="Proteomes" id="UP001217631"/>
    </source>
</evidence>
<feature type="compositionally biased region" description="Basic and acidic residues" evidence="1">
    <location>
        <begin position="18"/>
        <end position="45"/>
    </location>
</feature>
<organism evidence="2 3">
    <name type="scientific">Pseudomonas juntendi</name>
    <dbReference type="NCBI Taxonomy" id="2666183"/>
    <lineage>
        <taxon>Bacteria</taxon>
        <taxon>Pseudomonadati</taxon>
        <taxon>Pseudomonadota</taxon>
        <taxon>Gammaproteobacteria</taxon>
        <taxon>Pseudomonadales</taxon>
        <taxon>Pseudomonadaceae</taxon>
        <taxon>Pseudomonas</taxon>
    </lineage>
</organism>
<sequence length="90" mass="9738">MVKPRSKTAAAQQISDAEANKIADRLADKPYGKQKEIPSRMEEKAQNISVSLPPSMIEKLQDTALANKRAGGDQRTVSAIIKAALEQAGY</sequence>
<geneLocation type="plasmid" evidence="2 3">
    <name>pHNGDW697-2</name>
</geneLocation>
<accession>A0AAJ5SBF5</accession>
<name>A0AAJ5SBF5_9PSED</name>
<dbReference type="AlphaFoldDB" id="A0AAJ5SBF5"/>
<dbReference type="Proteomes" id="UP001217631">
    <property type="component" value="Plasmid pHNGDW697-2"/>
</dbReference>
<protein>
    <submittedName>
        <fullName evidence="2">Uncharacterized protein</fullName>
    </submittedName>
</protein>
<dbReference type="EMBL" id="CP118679">
    <property type="protein sequence ID" value="WEA23727.1"/>
    <property type="molecule type" value="Genomic_DNA"/>
</dbReference>
<reference evidence="2" key="1">
    <citation type="submission" date="2023-02" db="EMBL/GenBank/DDBJ databases">
        <title>tmexCD-toprJ-like cluster.</title>
        <authorList>
            <person name="Gao X."/>
            <person name="Wang C."/>
            <person name="Liu J."/>
        </authorList>
    </citation>
    <scope>NUCLEOTIDE SEQUENCE</scope>
    <source>
        <strain evidence="2">GDW21C697WI</strain>
        <plasmid evidence="2">pHNGDW697-2</plasmid>
    </source>
</reference>
<proteinExistence type="predicted"/>
<feature type="region of interest" description="Disordered" evidence="1">
    <location>
        <begin position="1"/>
        <end position="50"/>
    </location>
</feature>
<dbReference type="RefSeq" id="WP_181133323.1">
    <property type="nucleotide sequence ID" value="NZ_CP118679.1"/>
</dbReference>